<comment type="similarity">
    <text evidence="3">Belongs to the acetyltransferase family. NAA40 subfamily.</text>
</comment>
<name>C5LSH9_PERM5</name>
<keyword evidence="7" id="KW-0808">Transferase</keyword>
<keyword evidence="14" id="KW-1185">Reference proteome</keyword>
<evidence type="ECO:0000256" key="2">
    <source>
        <dbReference type="ARBA" id="ARBA00004496"/>
    </source>
</evidence>
<sequence>MGRGKKSSKAPTSRDAVVLSAGDILTAARELKELPVLLGANTTFHRGTKLSKGLLDRVIDITRENMKTSYDAALGWANWDDHVKREEMSHKHSRFLLRWREGKSGSARTADDLVAFVHFRFERADDDDQQSVLYVYEIQVASPYQRQGIGGELMQLVEAIALQLGMDIVMLTCLKNRPQGLAFYKTKLEYTLHPSSPELCGQPNPAYEILYKRMRPQREATSHN</sequence>
<evidence type="ECO:0000313" key="13">
    <source>
        <dbReference type="EMBL" id="EER00220.1"/>
    </source>
</evidence>
<dbReference type="EMBL" id="GG685191">
    <property type="protein sequence ID" value="EER00220.1"/>
    <property type="molecule type" value="Genomic_DNA"/>
</dbReference>
<evidence type="ECO:0000313" key="14">
    <source>
        <dbReference type="Proteomes" id="UP000007800"/>
    </source>
</evidence>
<evidence type="ECO:0000256" key="8">
    <source>
        <dbReference type="ARBA" id="ARBA00023242"/>
    </source>
</evidence>
<evidence type="ECO:0000256" key="7">
    <source>
        <dbReference type="ARBA" id="ARBA00022679"/>
    </source>
</evidence>
<dbReference type="GO" id="GO:0010485">
    <property type="term" value="F:histone H4 acetyltransferase activity"/>
    <property type="evidence" value="ECO:0007669"/>
    <property type="project" value="InterPro"/>
</dbReference>
<dbReference type="PROSITE" id="PS51186">
    <property type="entry name" value="GNAT"/>
    <property type="match status" value="1"/>
</dbReference>
<dbReference type="Gene3D" id="3.40.630.30">
    <property type="match status" value="1"/>
</dbReference>
<dbReference type="CDD" id="cd04301">
    <property type="entry name" value="NAT_SF"/>
    <property type="match status" value="1"/>
</dbReference>
<dbReference type="AlphaFoldDB" id="C5LSH9"/>
<dbReference type="GO" id="GO:0005634">
    <property type="term" value="C:nucleus"/>
    <property type="evidence" value="ECO:0007669"/>
    <property type="project" value="UniProtKB-SubCell"/>
</dbReference>
<dbReference type="PANTHER" id="PTHR20531">
    <property type="entry name" value="N-ALPHA-ACETYLTRANSFERASE 40"/>
    <property type="match status" value="1"/>
</dbReference>
<keyword evidence="8" id="KW-0539">Nucleus</keyword>
<accession>C5LSH9</accession>
<evidence type="ECO:0000256" key="6">
    <source>
        <dbReference type="ARBA" id="ARBA00022490"/>
    </source>
</evidence>
<gene>
    <name evidence="13" type="ORF">Pmar_PMAR017078</name>
</gene>
<dbReference type="Pfam" id="PF00583">
    <property type="entry name" value="Acetyltransf_1"/>
    <property type="match status" value="1"/>
</dbReference>
<dbReference type="GO" id="GO:0043998">
    <property type="term" value="F:histone H2A acetyltransferase activity"/>
    <property type="evidence" value="ECO:0007669"/>
    <property type="project" value="InterPro"/>
</dbReference>
<comment type="catalytic activity">
    <reaction evidence="10">
        <text>N-terminal L-seryl-[histone H2A] + acetyl-CoA = N-terminal N(alpha)-acetyl-L-seryl-[histone H2A] + CoA + H(+)</text>
        <dbReference type="Rhea" id="RHEA:50600"/>
        <dbReference type="Rhea" id="RHEA-COMP:12742"/>
        <dbReference type="Rhea" id="RHEA-COMP:12744"/>
        <dbReference type="ChEBI" id="CHEBI:15378"/>
        <dbReference type="ChEBI" id="CHEBI:57287"/>
        <dbReference type="ChEBI" id="CHEBI:57288"/>
        <dbReference type="ChEBI" id="CHEBI:64738"/>
        <dbReference type="ChEBI" id="CHEBI:83690"/>
        <dbReference type="EC" id="2.3.1.257"/>
    </reaction>
</comment>
<evidence type="ECO:0000259" key="12">
    <source>
        <dbReference type="PROSITE" id="PS51186"/>
    </source>
</evidence>
<evidence type="ECO:0000256" key="11">
    <source>
        <dbReference type="ARBA" id="ARBA00049524"/>
    </source>
</evidence>
<organism evidence="14">
    <name type="scientific">Perkinsus marinus (strain ATCC 50983 / TXsc)</name>
    <dbReference type="NCBI Taxonomy" id="423536"/>
    <lineage>
        <taxon>Eukaryota</taxon>
        <taxon>Sar</taxon>
        <taxon>Alveolata</taxon>
        <taxon>Perkinsozoa</taxon>
        <taxon>Perkinsea</taxon>
        <taxon>Perkinsida</taxon>
        <taxon>Perkinsidae</taxon>
        <taxon>Perkinsus</taxon>
    </lineage>
</organism>
<comment type="catalytic activity">
    <reaction evidence="11">
        <text>N-terminal L-seryl-[histone H4] + acetyl-CoA = N-terminal N(alpha)-acetyl-L-seryl-[histone H4] + CoA + H(+)</text>
        <dbReference type="Rhea" id="RHEA:50596"/>
        <dbReference type="Rhea" id="RHEA-COMP:12740"/>
        <dbReference type="Rhea" id="RHEA-COMP:12743"/>
        <dbReference type="ChEBI" id="CHEBI:15378"/>
        <dbReference type="ChEBI" id="CHEBI:57287"/>
        <dbReference type="ChEBI" id="CHEBI:57288"/>
        <dbReference type="ChEBI" id="CHEBI:64738"/>
        <dbReference type="ChEBI" id="CHEBI:83690"/>
        <dbReference type="EC" id="2.3.1.257"/>
    </reaction>
</comment>
<keyword evidence="6" id="KW-0963">Cytoplasm</keyword>
<protein>
    <recommendedName>
        <fullName evidence="5">N-alpha-acetyltransferase 40</fullName>
        <ecNumber evidence="4">2.3.1.257</ecNumber>
    </recommendedName>
</protein>
<evidence type="ECO:0000256" key="9">
    <source>
        <dbReference type="ARBA" id="ARBA00023315"/>
    </source>
</evidence>
<dbReference type="InterPro" id="IPR039949">
    <property type="entry name" value="NAA40"/>
</dbReference>
<dbReference type="InterPro" id="IPR000182">
    <property type="entry name" value="GNAT_dom"/>
</dbReference>
<dbReference type="InParanoid" id="C5LSH9"/>
<dbReference type="EC" id="2.3.1.257" evidence="4"/>
<reference evidence="13 14" key="1">
    <citation type="submission" date="2008-07" db="EMBL/GenBank/DDBJ databases">
        <authorList>
            <person name="El-Sayed N."/>
            <person name="Caler E."/>
            <person name="Inman J."/>
            <person name="Amedeo P."/>
            <person name="Hass B."/>
            <person name="Wortman J."/>
        </authorList>
    </citation>
    <scope>NUCLEOTIDE SEQUENCE [LARGE SCALE GENOMIC DNA]</scope>
    <source>
        <strain evidence="14">ATCC 50983 / TXsc</strain>
    </source>
</reference>
<dbReference type="RefSeq" id="XP_002767502.1">
    <property type="nucleotide sequence ID" value="XM_002767456.1"/>
</dbReference>
<dbReference type="GO" id="GO:0005737">
    <property type="term" value="C:cytoplasm"/>
    <property type="evidence" value="ECO:0007669"/>
    <property type="project" value="UniProtKB-SubCell"/>
</dbReference>
<dbReference type="OrthoDB" id="412665at2759"/>
<evidence type="ECO:0000256" key="1">
    <source>
        <dbReference type="ARBA" id="ARBA00004123"/>
    </source>
</evidence>
<dbReference type="GO" id="GO:1990189">
    <property type="term" value="F:protein N-terminal-serine acetyltransferase activity"/>
    <property type="evidence" value="ECO:0007669"/>
    <property type="project" value="UniProtKB-EC"/>
</dbReference>
<evidence type="ECO:0000256" key="5">
    <source>
        <dbReference type="ARBA" id="ARBA00015043"/>
    </source>
</evidence>
<evidence type="ECO:0000256" key="3">
    <source>
        <dbReference type="ARBA" id="ARBA00008870"/>
    </source>
</evidence>
<dbReference type="OMA" id="KYDRNGX"/>
<dbReference type="InterPro" id="IPR016181">
    <property type="entry name" value="Acyl_CoA_acyltransferase"/>
</dbReference>
<evidence type="ECO:0000256" key="4">
    <source>
        <dbReference type="ARBA" id="ARBA00012950"/>
    </source>
</evidence>
<dbReference type="SUPFAM" id="SSF55729">
    <property type="entry name" value="Acyl-CoA N-acyltransferases (Nat)"/>
    <property type="match status" value="1"/>
</dbReference>
<dbReference type="GeneID" id="9049962"/>
<keyword evidence="9" id="KW-0012">Acyltransferase</keyword>
<evidence type="ECO:0000256" key="10">
    <source>
        <dbReference type="ARBA" id="ARBA00047821"/>
    </source>
</evidence>
<proteinExistence type="inferred from homology"/>
<dbReference type="PANTHER" id="PTHR20531:SF1">
    <property type="entry name" value="N-ALPHA-ACETYLTRANSFERASE 40"/>
    <property type="match status" value="1"/>
</dbReference>
<dbReference type="Proteomes" id="UP000007800">
    <property type="component" value="Unassembled WGS sequence"/>
</dbReference>
<feature type="domain" description="N-acetyltransferase" evidence="12">
    <location>
        <begin position="56"/>
        <end position="216"/>
    </location>
</feature>
<comment type="subcellular location">
    <subcellularLocation>
        <location evidence="2">Cytoplasm</location>
    </subcellularLocation>
    <subcellularLocation>
        <location evidence="1">Nucleus</location>
    </subcellularLocation>
</comment>